<keyword evidence="3" id="KW-0677">Repeat</keyword>
<feature type="region of interest" description="Disordered" evidence="5">
    <location>
        <begin position="233"/>
        <end position="258"/>
    </location>
</feature>
<reference evidence="7" key="1">
    <citation type="submission" date="2023-09" db="UniProtKB">
        <authorList>
            <consortium name="Ensembl"/>
        </authorList>
    </citation>
    <scope>IDENTIFICATION</scope>
</reference>
<feature type="domain" description="PDZ" evidence="6">
    <location>
        <begin position="266"/>
        <end position="346"/>
    </location>
</feature>
<gene>
    <name evidence="7" type="primary">PDZK1</name>
</gene>
<feature type="domain" description="PDZ" evidence="6">
    <location>
        <begin position="9"/>
        <end position="90"/>
    </location>
</feature>
<name>A0A8C0CEB6_BALMU</name>
<dbReference type="SUPFAM" id="SSF50156">
    <property type="entry name" value="PDZ domain-like"/>
    <property type="match status" value="3"/>
</dbReference>
<dbReference type="SMART" id="SM00228">
    <property type="entry name" value="PDZ"/>
    <property type="match status" value="3"/>
</dbReference>
<dbReference type="PANTHER" id="PTHR14191:SF6">
    <property type="entry name" value="NA(+)_H(+) EXCHANGE REGULATORY COFACTOR NHE-RF3-RELATED"/>
    <property type="match status" value="1"/>
</dbReference>
<dbReference type="InterPro" id="IPR001478">
    <property type="entry name" value="PDZ"/>
</dbReference>
<dbReference type="InterPro" id="IPR051067">
    <property type="entry name" value="NHER"/>
</dbReference>
<dbReference type="Ensembl" id="ENSBMST00010005327.1">
    <property type="protein sequence ID" value="ENSBMSP00010004845.1"/>
    <property type="gene ID" value="ENSBMSG00010003562.1"/>
</dbReference>
<dbReference type="PANTHER" id="PTHR14191">
    <property type="entry name" value="PDZ DOMAIN CONTAINING PROTEIN"/>
    <property type="match status" value="1"/>
</dbReference>
<dbReference type="GO" id="GO:0072659">
    <property type="term" value="P:protein localization to plasma membrane"/>
    <property type="evidence" value="ECO:0007669"/>
    <property type="project" value="TreeGrafter"/>
</dbReference>
<dbReference type="Pfam" id="PF17820">
    <property type="entry name" value="PDZ_6"/>
    <property type="match status" value="1"/>
</dbReference>
<feature type="domain" description="PDZ" evidence="6">
    <location>
        <begin position="139"/>
        <end position="211"/>
    </location>
</feature>
<dbReference type="GO" id="GO:0043495">
    <property type="term" value="F:protein-membrane adaptor activity"/>
    <property type="evidence" value="ECO:0007669"/>
    <property type="project" value="TreeGrafter"/>
</dbReference>
<dbReference type="AlphaFoldDB" id="A0A8C0CEB6"/>
<accession>A0A8C0CEB6</accession>
<dbReference type="GeneTree" id="ENSGT00950000182849"/>
<dbReference type="Pfam" id="PF00595">
    <property type="entry name" value="PDZ"/>
    <property type="match status" value="2"/>
</dbReference>
<dbReference type="Gene3D" id="2.30.42.10">
    <property type="match status" value="3"/>
</dbReference>
<dbReference type="PROSITE" id="PS50106">
    <property type="entry name" value="PDZ"/>
    <property type="match status" value="3"/>
</dbReference>
<keyword evidence="2" id="KW-0472">Membrane</keyword>
<sequence length="407" mass="44308">MASTFNPRECKLSKQEGQSYGFSLRIEKDTDGHLVRVVEKGSPAERAGLQDGDRVLRINGVFVDKKEHTQVVDLVRKSGNSVTLLVLDGDSYEKAMKKQVDLKELGQSQESSLNDKKLPSVMNGGAQTWTQPRLCYLVKEGSSYGFSLKTVQGQIVKDIDSGSPAEKAGLKSNDLVVAVNGKSVESLDHDSVVEMIKKGGDQTSLLVVDKETENIYKLAGFSPLLYYQNQELPNGSVKEDPAPTPAPLEVSSPDTTEEVADHKPKLCRLVKGEDGYGFHLNAIRGQPGSFVKEVQKGGPADLAGLEDEDVIIEVNGVNVLDEPYEKVVDRIQSSGKNVILLVCGKKAYDYFQAKKIPIVSSMANPLDDTPDPEEGTPEESEQDSHTAKERAHSTASHSSSNSEDTEM</sequence>
<feature type="compositionally biased region" description="Acidic residues" evidence="5">
    <location>
        <begin position="368"/>
        <end position="381"/>
    </location>
</feature>
<keyword evidence="2" id="KW-1003">Cell membrane</keyword>
<dbReference type="FunFam" id="2.30.42.10:FF:000166">
    <property type="entry name" value="Na(+)/H(+) exchange regulatory cofactor NHE-RF3 isoform X1"/>
    <property type="match status" value="1"/>
</dbReference>
<comment type="similarity">
    <text evidence="4">Belongs to the NHER family.</text>
</comment>
<organism evidence="7">
    <name type="scientific">Balaenoptera musculus</name>
    <name type="common">Blue whale</name>
    <dbReference type="NCBI Taxonomy" id="9771"/>
    <lineage>
        <taxon>Eukaryota</taxon>
        <taxon>Metazoa</taxon>
        <taxon>Chordata</taxon>
        <taxon>Craniata</taxon>
        <taxon>Vertebrata</taxon>
        <taxon>Euteleostomi</taxon>
        <taxon>Mammalia</taxon>
        <taxon>Eutheria</taxon>
        <taxon>Laurasiatheria</taxon>
        <taxon>Artiodactyla</taxon>
        <taxon>Whippomorpha</taxon>
        <taxon>Cetacea</taxon>
        <taxon>Mysticeti</taxon>
        <taxon>Balaenopteridae</taxon>
        <taxon>Balaenoptera</taxon>
    </lineage>
</organism>
<dbReference type="CDD" id="cd06768">
    <property type="entry name" value="PDZ_NHERF-like"/>
    <property type="match status" value="3"/>
</dbReference>
<dbReference type="FunFam" id="2.30.42.10:FF:000211">
    <property type="entry name" value="Na(+)/H(+) exchange regulatory cofactor NHE-RF3"/>
    <property type="match status" value="1"/>
</dbReference>
<dbReference type="InterPro" id="IPR041489">
    <property type="entry name" value="PDZ_6"/>
</dbReference>
<feature type="region of interest" description="Disordered" evidence="5">
    <location>
        <begin position="362"/>
        <end position="407"/>
    </location>
</feature>
<dbReference type="InterPro" id="IPR036034">
    <property type="entry name" value="PDZ_sf"/>
</dbReference>
<evidence type="ECO:0000256" key="4">
    <source>
        <dbReference type="ARBA" id="ARBA00038110"/>
    </source>
</evidence>
<evidence type="ECO:0000313" key="7">
    <source>
        <dbReference type="Ensembl" id="ENSBMSP00010004845.1"/>
    </source>
</evidence>
<protein>
    <submittedName>
        <fullName evidence="7">PDZ domain containing 1</fullName>
    </submittedName>
</protein>
<evidence type="ECO:0000256" key="2">
    <source>
        <dbReference type="ARBA" id="ARBA00022475"/>
    </source>
</evidence>
<comment type="subcellular location">
    <subcellularLocation>
        <location evidence="1">Cell membrane</location>
    </subcellularLocation>
</comment>
<feature type="compositionally biased region" description="Low complexity" evidence="5">
    <location>
        <begin position="393"/>
        <end position="407"/>
    </location>
</feature>
<dbReference type="GO" id="GO:0016324">
    <property type="term" value="C:apical plasma membrane"/>
    <property type="evidence" value="ECO:0007669"/>
    <property type="project" value="TreeGrafter"/>
</dbReference>
<evidence type="ECO:0000256" key="3">
    <source>
        <dbReference type="ARBA" id="ARBA00022737"/>
    </source>
</evidence>
<evidence type="ECO:0000256" key="1">
    <source>
        <dbReference type="ARBA" id="ARBA00004236"/>
    </source>
</evidence>
<evidence type="ECO:0000259" key="6">
    <source>
        <dbReference type="PROSITE" id="PS50106"/>
    </source>
</evidence>
<evidence type="ECO:0000256" key="5">
    <source>
        <dbReference type="SAM" id="MobiDB-lite"/>
    </source>
</evidence>
<proteinExistence type="inferred from homology"/>
<feature type="compositionally biased region" description="Basic and acidic residues" evidence="5">
    <location>
        <begin position="382"/>
        <end position="392"/>
    </location>
</feature>
<dbReference type="GO" id="GO:0005102">
    <property type="term" value="F:signaling receptor binding"/>
    <property type="evidence" value="ECO:0007669"/>
    <property type="project" value="TreeGrafter"/>
</dbReference>